<evidence type="ECO:0000313" key="1">
    <source>
        <dbReference type="EMBL" id="PXX21894.1"/>
    </source>
</evidence>
<comment type="caution">
    <text evidence="1">The sequence shown here is derived from an EMBL/GenBank/DDBJ whole genome shotgun (WGS) entry which is preliminary data.</text>
</comment>
<gene>
    <name evidence="1" type="ORF">EJ73_01479</name>
</gene>
<keyword evidence="2" id="KW-1185">Reference proteome</keyword>
<sequence length="45" mass="5261">MQNTLKRGNFATFEHVFSLEGVVAEMVFCKILIPYLTRQESTFTY</sequence>
<organism evidence="1 2">
    <name type="scientific">Hoylesella shahii DSM 15611 = JCM 12083</name>
    <dbReference type="NCBI Taxonomy" id="1122991"/>
    <lineage>
        <taxon>Bacteria</taxon>
        <taxon>Pseudomonadati</taxon>
        <taxon>Bacteroidota</taxon>
        <taxon>Bacteroidia</taxon>
        <taxon>Bacteroidales</taxon>
        <taxon>Prevotellaceae</taxon>
        <taxon>Hoylesella</taxon>
    </lineage>
</organism>
<dbReference type="AlphaFoldDB" id="A0A318HTT2"/>
<name>A0A318HTT2_9BACT</name>
<dbReference type="Proteomes" id="UP000248314">
    <property type="component" value="Unassembled WGS sequence"/>
</dbReference>
<dbReference type="EMBL" id="QJJX01000015">
    <property type="protein sequence ID" value="PXX21894.1"/>
    <property type="molecule type" value="Genomic_DNA"/>
</dbReference>
<evidence type="ECO:0000313" key="2">
    <source>
        <dbReference type="Proteomes" id="UP000248314"/>
    </source>
</evidence>
<protein>
    <submittedName>
        <fullName evidence="1">Uncharacterized protein</fullName>
    </submittedName>
</protein>
<reference evidence="1 2" key="1">
    <citation type="submission" date="2018-05" db="EMBL/GenBank/DDBJ databases">
        <title>Genomic Encyclopedia of Type Strains, Phase I: the one thousand microbial genomes (KMG-I) project.</title>
        <authorList>
            <person name="Kyrpides N."/>
        </authorList>
    </citation>
    <scope>NUCLEOTIDE SEQUENCE [LARGE SCALE GENOMIC DNA]</scope>
    <source>
        <strain evidence="1 2">DSM 15611</strain>
    </source>
</reference>
<accession>A0A318HTT2</accession>
<proteinExistence type="predicted"/>